<reference evidence="1 2" key="1">
    <citation type="submission" date="2014-06" db="EMBL/GenBank/DDBJ databases">
        <title>Evolutionary Origins and Diversification of the Mycorrhizal Mutualists.</title>
        <authorList>
            <consortium name="DOE Joint Genome Institute"/>
            <consortium name="Mycorrhizal Genomics Consortium"/>
            <person name="Kohler A."/>
            <person name="Kuo A."/>
            <person name="Nagy L.G."/>
            <person name="Floudas D."/>
            <person name="Copeland A."/>
            <person name="Barry K.W."/>
            <person name="Cichocki N."/>
            <person name="Veneault-Fourrey C."/>
            <person name="LaButti K."/>
            <person name="Lindquist E.A."/>
            <person name="Lipzen A."/>
            <person name="Lundell T."/>
            <person name="Morin E."/>
            <person name="Murat C."/>
            <person name="Riley R."/>
            <person name="Ohm R."/>
            <person name="Sun H."/>
            <person name="Tunlid A."/>
            <person name="Henrissat B."/>
            <person name="Grigoriev I.V."/>
            <person name="Hibbett D.S."/>
            <person name="Martin F."/>
        </authorList>
    </citation>
    <scope>NUCLEOTIDE SEQUENCE [LARGE SCALE GENOMIC DNA]</scope>
    <source>
        <strain evidence="1 2">SS14</strain>
    </source>
</reference>
<organism evidence="1 2">
    <name type="scientific">Sphaerobolus stellatus (strain SS14)</name>
    <dbReference type="NCBI Taxonomy" id="990650"/>
    <lineage>
        <taxon>Eukaryota</taxon>
        <taxon>Fungi</taxon>
        <taxon>Dikarya</taxon>
        <taxon>Basidiomycota</taxon>
        <taxon>Agaricomycotina</taxon>
        <taxon>Agaricomycetes</taxon>
        <taxon>Phallomycetidae</taxon>
        <taxon>Geastrales</taxon>
        <taxon>Sphaerobolaceae</taxon>
        <taxon>Sphaerobolus</taxon>
    </lineage>
</organism>
<dbReference type="Proteomes" id="UP000054279">
    <property type="component" value="Unassembled WGS sequence"/>
</dbReference>
<evidence type="ECO:0000313" key="1">
    <source>
        <dbReference type="EMBL" id="KIJ23364.1"/>
    </source>
</evidence>
<evidence type="ECO:0000313" key="2">
    <source>
        <dbReference type="Proteomes" id="UP000054279"/>
    </source>
</evidence>
<sequence>MSGCSWSQYQYRSKANLWCHPASDISITFHAVADADVLSLDRELPPRQGTLGQTISLLFLGTDWPAKITGIPLYVPHQRANVFLRLRHSRGCGSPTSKSRPELPHFTVHNHSGDCRGPSSRLHANYLPIPRIHDC</sequence>
<feature type="non-terminal residue" evidence="1">
    <location>
        <position position="1"/>
    </location>
</feature>
<protein>
    <submittedName>
        <fullName evidence="1">Uncharacterized protein</fullName>
    </submittedName>
</protein>
<dbReference type="HOGENOM" id="CLU_156302_0_0_1"/>
<accession>A0A0C9TNC7</accession>
<gene>
    <name evidence="1" type="ORF">M422DRAFT_786192</name>
</gene>
<proteinExistence type="predicted"/>
<dbReference type="EMBL" id="KN837704">
    <property type="protein sequence ID" value="KIJ23364.1"/>
    <property type="molecule type" value="Genomic_DNA"/>
</dbReference>
<keyword evidence="2" id="KW-1185">Reference proteome</keyword>
<name>A0A0C9TNC7_SPHS4</name>
<dbReference type="AlphaFoldDB" id="A0A0C9TNC7"/>